<dbReference type="EMBL" id="DXBB01000059">
    <property type="protein sequence ID" value="HIZ72750.1"/>
    <property type="molecule type" value="Genomic_DNA"/>
</dbReference>
<name>A0A9D2G5L4_9FIRM</name>
<reference evidence="1" key="1">
    <citation type="journal article" date="2021" name="PeerJ">
        <title>Extensive microbial diversity within the chicken gut microbiome revealed by metagenomics and culture.</title>
        <authorList>
            <person name="Gilroy R."/>
            <person name="Ravi A."/>
            <person name="Getino M."/>
            <person name="Pursley I."/>
            <person name="Horton D.L."/>
            <person name="Alikhan N.F."/>
            <person name="Baker D."/>
            <person name="Gharbi K."/>
            <person name="Hall N."/>
            <person name="Watson M."/>
            <person name="Adriaenssens E.M."/>
            <person name="Foster-Nyarko E."/>
            <person name="Jarju S."/>
            <person name="Secka A."/>
            <person name="Antonio M."/>
            <person name="Oren A."/>
            <person name="Chaudhuri R.R."/>
            <person name="La Ragione R."/>
            <person name="Hildebrand F."/>
            <person name="Pallen M.J."/>
        </authorList>
    </citation>
    <scope>NUCLEOTIDE SEQUENCE</scope>
    <source>
        <strain evidence="1">ChiW7-2402</strain>
    </source>
</reference>
<dbReference type="AlphaFoldDB" id="A0A9D2G5L4"/>
<protein>
    <submittedName>
        <fullName evidence="1">Uncharacterized protein</fullName>
    </submittedName>
</protein>
<evidence type="ECO:0000313" key="1">
    <source>
        <dbReference type="EMBL" id="HIZ72750.1"/>
    </source>
</evidence>
<evidence type="ECO:0000313" key="2">
    <source>
        <dbReference type="Proteomes" id="UP000824102"/>
    </source>
</evidence>
<sequence length="102" mass="11298">MDIRYTQIDNLPPLTWLAEIKNGIVEVIHGTRVETTENWFVEGAWSGEFAQGEFLDNDWFCGTGARLCGDKIIFSTPSHVAYGLFSKKCVGGGTGSPIAYFF</sequence>
<proteinExistence type="predicted"/>
<accession>A0A9D2G5L4</accession>
<organism evidence="1 2">
    <name type="scientific">Candidatus Gallimonas intestinavium</name>
    <dbReference type="NCBI Taxonomy" id="2838603"/>
    <lineage>
        <taxon>Bacteria</taxon>
        <taxon>Bacillati</taxon>
        <taxon>Bacillota</taxon>
        <taxon>Clostridia</taxon>
        <taxon>Candidatus Gallimonas</taxon>
    </lineage>
</organism>
<reference evidence="1" key="2">
    <citation type="submission" date="2021-04" db="EMBL/GenBank/DDBJ databases">
        <authorList>
            <person name="Gilroy R."/>
        </authorList>
    </citation>
    <scope>NUCLEOTIDE SEQUENCE</scope>
    <source>
        <strain evidence="1">ChiW7-2402</strain>
    </source>
</reference>
<gene>
    <name evidence="1" type="ORF">H9964_04135</name>
</gene>
<dbReference type="Proteomes" id="UP000824102">
    <property type="component" value="Unassembled WGS sequence"/>
</dbReference>
<comment type="caution">
    <text evidence="1">The sequence shown here is derived from an EMBL/GenBank/DDBJ whole genome shotgun (WGS) entry which is preliminary data.</text>
</comment>